<evidence type="ECO:0000256" key="1">
    <source>
        <dbReference type="SAM" id="Phobius"/>
    </source>
</evidence>
<protein>
    <submittedName>
        <fullName evidence="2">Variable surface protein</fullName>
    </submittedName>
</protein>
<dbReference type="Pfam" id="PF05795">
    <property type="entry name" value="Plasmodium_Vir"/>
    <property type="match status" value="1"/>
</dbReference>
<dbReference type="EMBL" id="BDQF01000186">
    <property type="protein sequence ID" value="GAW84217.1"/>
    <property type="molecule type" value="Genomic_DNA"/>
</dbReference>
<accession>A0A1Y1JST8</accession>
<feature type="transmembrane region" description="Helical" evidence="1">
    <location>
        <begin position="232"/>
        <end position="252"/>
    </location>
</feature>
<evidence type="ECO:0000313" key="3">
    <source>
        <dbReference type="Proteomes" id="UP000195521"/>
    </source>
</evidence>
<dbReference type="OrthoDB" id="383056at2759"/>
<dbReference type="AlphaFoldDB" id="A0A1Y1JST8"/>
<keyword evidence="3" id="KW-1185">Reference proteome</keyword>
<keyword evidence="1" id="KW-0472">Membrane</keyword>
<dbReference type="InterPro" id="IPR008780">
    <property type="entry name" value="Plasmodium_Vir"/>
</dbReference>
<dbReference type="OMA" id="SERIRCC"/>
<name>A0A1Y1JST8_PLAGO</name>
<keyword evidence="1" id="KW-0812">Transmembrane</keyword>
<dbReference type="RefSeq" id="XP_028546806.1">
    <property type="nucleotide sequence ID" value="XM_028691005.1"/>
</dbReference>
<comment type="caution">
    <text evidence="2">The sequence shown here is derived from an EMBL/GenBank/DDBJ whole genome shotgun (WGS) entry which is preliminary data.</text>
</comment>
<gene>
    <name evidence="2" type="ORF">PGO_001760</name>
</gene>
<dbReference type="GeneID" id="39745025"/>
<reference evidence="3" key="1">
    <citation type="submission" date="2017-04" db="EMBL/GenBank/DDBJ databases">
        <title>Plasmodium gonderi genome.</title>
        <authorList>
            <person name="Arisue N."/>
            <person name="Honma H."/>
            <person name="Kawai S."/>
            <person name="Tougan T."/>
            <person name="Tanabe K."/>
            <person name="Horii T."/>
        </authorList>
    </citation>
    <scope>NUCLEOTIDE SEQUENCE [LARGE SCALE GENOMIC DNA]</scope>
    <source>
        <strain evidence="3">ATCC 30045</strain>
    </source>
</reference>
<keyword evidence="1" id="KW-1133">Transmembrane helix</keyword>
<dbReference type="Proteomes" id="UP000195521">
    <property type="component" value="Unassembled WGS sequence"/>
</dbReference>
<evidence type="ECO:0000313" key="2">
    <source>
        <dbReference type="EMBL" id="GAW84217.1"/>
    </source>
</evidence>
<sequence length="304" mass="36785">MVCFIFQSINIMPYNKFNIYMLVGLFDKYKKIFEEYNEKTYFNPQTLCKAFEDDYGNNENFLHICQRGSYFLGKLEKDKLSQNIYVGCIYLYFWLYDYKHTNNYNVDMKNLYDIVLTVSNSITVENICQHYKNYLNDNIYQKLKDIYDLNIKLMKFLNENYEHSNVNKCKFAKEFAQLYMRYENICSQNNYPDFCNALKNAKMQYSDEMNKITCDNFEYKFLPTFQIHNKSFPKLTTIIGFFIMPFFLFILYKFTPFGSLLRCEILKKRNEWNNKNKEWNIKQSFEISNSVSRDGIYNVLYNSS</sequence>
<organism evidence="2 3">
    <name type="scientific">Plasmodium gonderi</name>
    <dbReference type="NCBI Taxonomy" id="77519"/>
    <lineage>
        <taxon>Eukaryota</taxon>
        <taxon>Sar</taxon>
        <taxon>Alveolata</taxon>
        <taxon>Apicomplexa</taxon>
        <taxon>Aconoidasida</taxon>
        <taxon>Haemosporida</taxon>
        <taxon>Plasmodiidae</taxon>
        <taxon>Plasmodium</taxon>
        <taxon>Plasmodium (Plasmodium)</taxon>
    </lineage>
</organism>
<proteinExistence type="predicted"/>